<dbReference type="Gene3D" id="3.10.20.90">
    <property type="entry name" value="Phosphatidylinositol 3-kinase Catalytic Subunit, Chain A, domain 1"/>
    <property type="match status" value="1"/>
</dbReference>
<gene>
    <name evidence="2" type="ORF">Bhyg_16892</name>
</gene>
<feature type="region of interest" description="Disordered" evidence="1">
    <location>
        <begin position="307"/>
        <end position="390"/>
    </location>
</feature>
<feature type="region of interest" description="Disordered" evidence="1">
    <location>
        <begin position="162"/>
        <end position="242"/>
    </location>
</feature>
<comment type="caution">
    <text evidence="2">The sequence shown here is derived from an EMBL/GenBank/DDBJ whole genome shotgun (WGS) entry which is preliminary data.</text>
</comment>
<name>A0A9Q0RV48_9DIPT</name>
<protein>
    <submittedName>
        <fullName evidence="2">Uncharacterized protein</fullName>
    </submittedName>
</protein>
<evidence type="ECO:0000313" key="3">
    <source>
        <dbReference type="Proteomes" id="UP001151699"/>
    </source>
</evidence>
<sequence>MSSAVRNGFSTLNRLLGKKNKDSSLSKSTSNLSKSVTNLDATSQHNKIVPLVAASTNAPFEQTFRITICLPRDQLYVARVGAKTKLWQLLEMVCANKLLDKNKFEFRHPSDSSQVFNNDLTIGEVGLNEIRLTLKTDSHHETYPKFHTDEIVKLRQNSRESLSSSEFSKYSSRQYAKTTSPYSSTNSLSSMDSTGLNSRHHPPIAPSRKKRVAPRPPSQNSSSERSEVNGDHVFKQPHPVMPPKNFFVSSPNLTNTNNDTKASKYEAHDKKIHRIEEQEIEKKPPARPTSLNVLRKTEVKVNGDNRMTYAAPSPTNTPVTPIVANTPTTTNETSVTSNDSTELMENRPEPVPRKRTFLAKKKAPSPPSRGLPPVAPPRSVTKIESTQAVN</sequence>
<feature type="compositionally biased region" description="Basic residues" evidence="1">
    <location>
        <begin position="198"/>
        <end position="213"/>
    </location>
</feature>
<dbReference type="EMBL" id="WJQU01002264">
    <property type="protein sequence ID" value="KAJ6633049.1"/>
    <property type="molecule type" value="Genomic_DNA"/>
</dbReference>
<feature type="non-terminal residue" evidence="2">
    <location>
        <position position="1"/>
    </location>
</feature>
<feature type="compositionally biased region" description="Low complexity" evidence="1">
    <location>
        <begin position="325"/>
        <end position="341"/>
    </location>
</feature>
<feature type="compositionally biased region" description="Pro residues" evidence="1">
    <location>
        <begin position="364"/>
        <end position="376"/>
    </location>
</feature>
<dbReference type="Proteomes" id="UP001151699">
    <property type="component" value="Unassembled WGS sequence"/>
</dbReference>
<accession>A0A9Q0RV48</accession>
<dbReference type="OrthoDB" id="8882621at2759"/>
<evidence type="ECO:0000256" key="1">
    <source>
        <dbReference type="SAM" id="MobiDB-lite"/>
    </source>
</evidence>
<feature type="compositionally biased region" description="Basic residues" evidence="1">
    <location>
        <begin position="353"/>
        <end position="363"/>
    </location>
</feature>
<reference evidence="2" key="1">
    <citation type="submission" date="2022-07" db="EMBL/GenBank/DDBJ databases">
        <authorList>
            <person name="Trinca V."/>
            <person name="Uliana J.V.C."/>
            <person name="Torres T.T."/>
            <person name="Ward R.J."/>
            <person name="Monesi N."/>
        </authorList>
    </citation>
    <scope>NUCLEOTIDE SEQUENCE</scope>
    <source>
        <strain evidence="2">HSMRA1968</strain>
        <tissue evidence="2">Whole embryos</tissue>
    </source>
</reference>
<dbReference type="AlphaFoldDB" id="A0A9Q0RV48"/>
<proteinExistence type="predicted"/>
<feature type="compositionally biased region" description="Basic and acidic residues" evidence="1">
    <location>
        <begin position="224"/>
        <end position="234"/>
    </location>
</feature>
<evidence type="ECO:0000313" key="2">
    <source>
        <dbReference type="EMBL" id="KAJ6633049.1"/>
    </source>
</evidence>
<organism evidence="2 3">
    <name type="scientific">Pseudolycoriella hygida</name>
    <dbReference type="NCBI Taxonomy" id="35572"/>
    <lineage>
        <taxon>Eukaryota</taxon>
        <taxon>Metazoa</taxon>
        <taxon>Ecdysozoa</taxon>
        <taxon>Arthropoda</taxon>
        <taxon>Hexapoda</taxon>
        <taxon>Insecta</taxon>
        <taxon>Pterygota</taxon>
        <taxon>Neoptera</taxon>
        <taxon>Endopterygota</taxon>
        <taxon>Diptera</taxon>
        <taxon>Nematocera</taxon>
        <taxon>Sciaroidea</taxon>
        <taxon>Sciaridae</taxon>
        <taxon>Pseudolycoriella</taxon>
    </lineage>
</organism>
<keyword evidence="3" id="KW-1185">Reference proteome</keyword>
<feature type="compositionally biased region" description="Low complexity" evidence="1">
    <location>
        <begin position="162"/>
        <end position="193"/>
    </location>
</feature>